<name>A0ACC2XMX7_9TREE</name>
<dbReference type="EMBL" id="JASBWV010000008">
    <property type="protein sequence ID" value="KAJ9124970.1"/>
    <property type="molecule type" value="Genomic_DNA"/>
</dbReference>
<reference evidence="1" key="1">
    <citation type="submission" date="2023-04" db="EMBL/GenBank/DDBJ databases">
        <title>Draft Genome sequencing of Naganishia species isolated from polar environments using Oxford Nanopore Technology.</title>
        <authorList>
            <person name="Leo P."/>
            <person name="Venkateswaran K."/>
        </authorList>
    </citation>
    <scope>NUCLEOTIDE SEQUENCE</scope>
    <source>
        <strain evidence="1">DBVPG 5303</strain>
    </source>
</reference>
<keyword evidence="2" id="KW-1185">Reference proteome</keyword>
<proteinExistence type="predicted"/>
<dbReference type="Proteomes" id="UP001234202">
    <property type="component" value="Unassembled WGS sequence"/>
</dbReference>
<evidence type="ECO:0000313" key="2">
    <source>
        <dbReference type="Proteomes" id="UP001234202"/>
    </source>
</evidence>
<evidence type="ECO:0000313" key="1">
    <source>
        <dbReference type="EMBL" id="KAJ9124970.1"/>
    </source>
</evidence>
<sequence length="743" mass="80653">MTIPTLSQDYHLYHDDLPASVVRKDYHKFYLDPQTLPSPRIVGVLACQRDPYLRSLDTRILRAEPAGEEAVARSKGVTAQTANGQPVKGDGKGKDKEKGKGKAGKGNKSDGVAGKNTGVPSGDKKEEKNVKTGERELWQLELEDTVLFPEGKPQRFHLAPFSAGLLCSCSSSSLVWSYRFSLGGGQPNDTGILEFSSPMTDGRLVRLVIQDVFRRGLTALHIVRLPAEDRPEEQENALKALQAVGNGGGEATCTVTVDWERRYDQVRLSPSVTEAHSLQADTPCHLHTAQHLLSAITDTHLGLPTLSWFMPPHPSTEPCYIELPRSLTPAEASAMEERCNQLVTRNWGADEEGQDVRVWIESRLQKRGAVLESSPSAPESVSGKEGTQDAATEAAESSVGKEEAEGLGVLGGIQKGGFDAHDEEQKEWADRESRGLPKDYAGGVIRTAVIDGHDRNPKEEFALIFYRLVRRLGALSGEQYVAEHSKSLFPRPHHFLQLHLTPFPSPSSHPVLSKIGLIHVLPPTTASQKPTRLFMLAGHRATRHLIAASGELTRTATVVGCSRSELAGRVEQREQGRRDMLRGQERMREELAKVLGGVVVWKTSTIEGEEMRYAVVSRTEEATHDFEFLSALNVAAVDALKAASSGSDKDIAPPRYTLVVHSTVSPAPNNGISEPGSLVLLTTNPPELAKAYGDKLKSGLDAVPGQEKGRVKGGGAKGRWMGKVSGKWSRADGEALDGLVAVA</sequence>
<accession>A0ACC2XMX7</accession>
<organism evidence="1 2">
    <name type="scientific">Naganishia onofrii</name>
    <dbReference type="NCBI Taxonomy" id="1851511"/>
    <lineage>
        <taxon>Eukaryota</taxon>
        <taxon>Fungi</taxon>
        <taxon>Dikarya</taxon>
        <taxon>Basidiomycota</taxon>
        <taxon>Agaricomycotina</taxon>
        <taxon>Tremellomycetes</taxon>
        <taxon>Filobasidiales</taxon>
        <taxon>Filobasidiaceae</taxon>
        <taxon>Naganishia</taxon>
    </lineage>
</organism>
<comment type="caution">
    <text evidence="1">The sequence shown here is derived from an EMBL/GenBank/DDBJ whole genome shotgun (WGS) entry which is preliminary data.</text>
</comment>
<protein>
    <submittedName>
        <fullName evidence="1">Uncharacterized protein</fullName>
    </submittedName>
</protein>
<gene>
    <name evidence="1" type="ORF">QFC24_002902</name>
</gene>